<dbReference type="SUPFAM" id="SSF46565">
    <property type="entry name" value="Chaperone J-domain"/>
    <property type="match status" value="1"/>
</dbReference>
<feature type="region of interest" description="Disordered" evidence="2">
    <location>
        <begin position="106"/>
        <end position="134"/>
    </location>
</feature>
<dbReference type="FunFam" id="1.10.287.110:FF:000009">
    <property type="entry name" value="Auxilin-related protein 1"/>
    <property type="match status" value="1"/>
</dbReference>
<feature type="compositionally biased region" description="Basic and acidic residues" evidence="2">
    <location>
        <begin position="659"/>
        <end position="685"/>
    </location>
</feature>
<feature type="compositionally biased region" description="Basic and acidic residues" evidence="2">
    <location>
        <begin position="761"/>
        <end position="793"/>
    </location>
</feature>
<feature type="compositionally biased region" description="Low complexity" evidence="2">
    <location>
        <begin position="1359"/>
        <end position="1374"/>
    </location>
</feature>
<feature type="domain" description="J" evidence="3">
    <location>
        <begin position="1465"/>
        <end position="1529"/>
    </location>
</feature>
<evidence type="ECO:0000256" key="2">
    <source>
        <dbReference type="SAM" id="MobiDB-lite"/>
    </source>
</evidence>
<feature type="compositionally biased region" description="Basic and acidic residues" evidence="2">
    <location>
        <begin position="1181"/>
        <end position="1191"/>
    </location>
</feature>
<feature type="compositionally biased region" description="Basic and acidic residues" evidence="2">
    <location>
        <begin position="1286"/>
        <end position="1313"/>
    </location>
</feature>
<feature type="compositionally biased region" description="Basic and acidic residues" evidence="2">
    <location>
        <begin position="1149"/>
        <end position="1162"/>
    </location>
</feature>
<feature type="region of interest" description="Disordered" evidence="2">
    <location>
        <begin position="1089"/>
        <end position="1234"/>
    </location>
</feature>
<feature type="compositionally biased region" description="Basic and acidic residues" evidence="2">
    <location>
        <begin position="422"/>
        <end position="437"/>
    </location>
</feature>
<dbReference type="PANTHER" id="PTHR23172">
    <property type="entry name" value="AUXILIN/CYCLIN G-ASSOCIATED KINASE-RELATED"/>
    <property type="match status" value="1"/>
</dbReference>
<dbReference type="GO" id="GO:0072318">
    <property type="term" value="P:clathrin coat disassembly"/>
    <property type="evidence" value="ECO:0000318"/>
    <property type="project" value="GO_Central"/>
</dbReference>
<feature type="region of interest" description="Disordered" evidence="2">
    <location>
        <begin position="231"/>
        <end position="254"/>
    </location>
</feature>
<dbReference type="Proteomes" id="UP000006882">
    <property type="component" value="Chromosome G1"/>
</dbReference>
<sequence>MEYQASSVGLSQKLSNGHSIYDGVFSSPASKFKVSVFSSRVEDYTEIFGGSGASRGSSIPVLEVPELHERKASVDVRSSKLDYSNVFSGFGDSDFGVPYEELFAEPKKRGTSRKPAERRAPSEEINPSSCEGNGVLSHEASYPSFDGAKKFNMSYHKSNHRSKSFTGGTMLHAVPAYACLVDEVTPVRVTEADKPVSNKENGACLDSSLGERIMDCNHSMKATRDHLAGYASKQTSGGGAKVQNNYDQERSSSNDEVFNACEIGEGRTRPSNRPPISSLVSEDKVKFEKPMASTIGISKRDYFEGSDSVPSPPYFDEEVDTNSIAAASAAALTKAIQEAQARIKMAKNLKERNKAGLQNHVKLRFNNDTKLEVRKGDKFVDKASIPKERKTQELHEEVAVPVHVSTGPEQLTAAFEDVDKISGAKEAGGETQEKESKLSQSGQRQEEADVSEATERFYEFDDAAEPDVSEAAEQFYEFADTGEPDLSEAVEQFYEFSDSSETQAMTLEHEEANTAIKVTQFVDKDEQEKKKTTMEAFETPQLGGESSQAAEVEENREVEKIFDADGGQSKYEEHCSEFATAQKAFDQEENEKIQEAAIDHEELGKLKASHVMEEYEEKPGGLEKQNGDNKRLETQELQDTRHVKRKLMAQEQVEFEKIGKEACKQEEHEREQRDVHREEDTERSFNNDSGQEIIKETPNDFKDEEDFENERKSEGNEKVQDTRENEKILEWAPCQKKEDLKNQDCKLETIKILCEQGESEDLNKKEAPTSHVEYNREVEVTPKVPAHENDGGRIEVTETLIELKENGSQSELVEEDNGMVEKEIHETEGLAPGVKLPEILKQKEDATEIHSSDRNGISAKRNDMGFGENQDYQFAREPEIVLNLGKDVEESGDLDKDMMEAEVSANHEKNKINSKSSHRKRWSDIIDVSETLIKLKENGNLSESVEEENAVEEKEICETDGLSLGVKLAEILKEMEDSIETHPSDENDININRNAMNYWQKQNDQLAGEPVVLYNLEEHVEESEEINKDTMEAEVAVNQEESKNNSRSSQRKRWFGDGKNTEVAQLSHMFRRRGGNVLLDHEMRASLCTKENKERHEKLGTNQRLEENEENQQATLTKESETIDTSLKEVEQEKSENCQTTFTAEESETEHSSQKDVREGKNENQVTLTTQESENNNTLQKEVERERKENQQETLTAEECETSDCLQKEVEIEKEHQIQKANAKGRERERVKERKAVERVIREARERAFAEARERAAETRQRVMAEAQERLGKTSGQANDISLAEKASKEAKLKAERAAVERATVEARERALEKALSGKAACEAGRQTKRSLSDKFSGASRDDGLKPGVSPFDPESKGSLPSSTSRNPNSSNHSDPYSAERSGGTNGESAQRSKARLERNQRTAERAAKALAEKNMRDLLVQKEQAERNRLAEALDAEVKRWSSGKERNLRALLSTLQYILGPDSGWQPIPLTDVVTAVAVKKAYRKAALFVHPDKLQQRGASIQQKYTCEKVFDLLKEAWNRFNVEER</sequence>
<keyword evidence="5" id="KW-1185">Reference proteome</keyword>
<evidence type="ECO:0000259" key="3">
    <source>
        <dbReference type="PROSITE" id="PS50076"/>
    </source>
</evidence>
<proteinExistence type="predicted"/>
<dbReference type="EMBL" id="CM007651">
    <property type="protein sequence ID" value="ONI32619.1"/>
    <property type="molecule type" value="Genomic_DNA"/>
</dbReference>
<feature type="region of interest" description="Disordered" evidence="2">
    <location>
        <begin position="659"/>
        <end position="724"/>
    </location>
</feature>
<dbReference type="OrthoDB" id="1717591at2759"/>
<feature type="compositionally biased region" description="Polar residues" evidence="2">
    <location>
        <begin position="1163"/>
        <end position="1180"/>
    </location>
</feature>
<keyword evidence="1" id="KW-0175">Coiled coil</keyword>
<feature type="region of interest" description="Disordered" evidence="2">
    <location>
        <begin position="422"/>
        <end position="458"/>
    </location>
</feature>
<feature type="region of interest" description="Disordered" evidence="2">
    <location>
        <begin position="527"/>
        <end position="554"/>
    </location>
</feature>
<feature type="compositionally biased region" description="Basic and acidic residues" evidence="2">
    <location>
        <begin position="614"/>
        <end position="641"/>
    </location>
</feature>
<evidence type="ECO:0000313" key="5">
    <source>
        <dbReference type="Proteomes" id="UP000006882"/>
    </source>
</evidence>
<feature type="region of interest" description="Disordered" evidence="2">
    <location>
        <begin position="1037"/>
        <end position="1059"/>
    </location>
</feature>
<dbReference type="InterPro" id="IPR036869">
    <property type="entry name" value="J_dom_sf"/>
</dbReference>
<dbReference type="GO" id="GO:0072583">
    <property type="term" value="P:clathrin-dependent endocytosis"/>
    <property type="evidence" value="ECO:0000318"/>
    <property type="project" value="GO_Central"/>
</dbReference>
<dbReference type="Gramene" id="ONI32619">
    <property type="protein sequence ID" value="ONI32619"/>
    <property type="gene ID" value="PRUPE_1G376600"/>
</dbReference>
<reference evidence="4 5" key="1">
    <citation type="journal article" date="2013" name="Nat. Genet.">
        <title>The high-quality draft genome of peach (Prunus persica) identifies unique patterns of genetic diversity, domestication and genome evolution.</title>
        <authorList>
            <consortium name="International Peach Genome Initiative"/>
            <person name="Verde I."/>
            <person name="Abbott A.G."/>
            <person name="Scalabrin S."/>
            <person name="Jung S."/>
            <person name="Shu S."/>
            <person name="Marroni F."/>
            <person name="Zhebentyayeva T."/>
            <person name="Dettori M.T."/>
            <person name="Grimwood J."/>
            <person name="Cattonaro F."/>
            <person name="Zuccolo A."/>
            <person name="Rossini L."/>
            <person name="Jenkins J."/>
            <person name="Vendramin E."/>
            <person name="Meisel L.A."/>
            <person name="Decroocq V."/>
            <person name="Sosinski B."/>
            <person name="Prochnik S."/>
            <person name="Mitros T."/>
            <person name="Policriti A."/>
            <person name="Cipriani G."/>
            <person name="Dondini L."/>
            <person name="Ficklin S."/>
            <person name="Goodstein D.M."/>
            <person name="Xuan P."/>
            <person name="Del Fabbro C."/>
            <person name="Aramini V."/>
            <person name="Copetti D."/>
            <person name="Gonzalez S."/>
            <person name="Horner D.S."/>
            <person name="Falchi R."/>
            <person name="Lucas S."/>
            <person name="Mica E."/>
            <person name="Maldonado J."/>
            <person name="Lazzari B."/>
            <person name="Bielenberg D."/>
            <person name="Pirona R."/>
            <person name="Miculan M."/>
            <person name="Barakat A."/>
            <person name="Testolin R."/>
            <person name="Stella A."/>
            <person name="Tartarini S."/>
            <person name="Tonutti P."/>
            <person name="Arus P."/>
            <person name="Orellana A."/>
            <person name="Wells C."/>
            <person name="Main D."/>
            <person name="Vizzotto G."/>
            <person name="Silva H."/>
            <person name="Salamini F."/>
            <person name="Schmutz J."/>
            <person name="Morgante M."/>
            <person name="Rokhsar D.S."/>
        </authorList>
    </citation>
    <scope>NUCLEOTIDE SEQUENCE [LARGE SCALE GENOMIC DNA]</scope>
    <source>
        <strain evidence="5">cv. Nemared</strain>
    </source>
</reference>
<dbReference type="InterPro" id="IPR001623">
    <property type="entry name" value="DnaJ_domain"/>
</dbReference>
<feature type="compositionally biased region" description="Basic and acidic residues" evidence="2">
    <location>
        <begin position="1395"/>
        <end position="1406"/>
    </location>
</feature>
<gene>
    <name evidence="4" type="ORF">PRUPE_1G376600</name>
</gene>
<organism evidence="4 5">
    <name type="scientific">Prunus persica</name>
    <name type="common">Peach</name>
    <name type="synonym">Amygdalus persica</name>
    <dbReference type="NCBI Taxonomy" id="3760"/>
    <lineage>
        <taxon>Eukaryota</taxon>
        <taxon>Viridiplantae</taxon>
        <taxon>Streptophyta</taxon>
        <taxon>Embryophyta</taxon>
        <taxon>Tracheophyta</taxon>
        <taxon>Spermatophyta</taxon>
        <taxon>Magnoliopsida</taxon>
        <taxon>eudicotyledons</taxon>
        <taxon>Gunneridae</taxon>
        <taxon>Pentapetalae</taxon>
        <taxon>rosids</taxon>
        <taxon>fabids</taxon>
        <taxon>Rosales</taxon>
        <taxon>Rosaceae</taxon>
        <taxon>Amygdaloideae</taxon>
        <taxon>Amygdaleae</taxon>
        <taxon>Prunus</taxon>
    </lineage>
</organism>
<accession>A0A251R9B9</accession>
<protein>
    <recommendedName>
        <fullName evidence="3">J domain-containing protein</fullName>
    </recommendedName>
</protein>
<dbReference type="GO" id="GO:0005737">
    <property type="term" value="C:cytoplasm"/>
    <property type="evidence" value="ECO:0000318"/>
    <property type="project" value="GO_Central"/>
</dbReference>
<feature type="compositionally biased region" description="Basic and acidic residues" evidence="2">
    <location>
        <begin position="1118"/>
        <end position="1136"/>
    </location>
</feature>
<feature type="region of interest" description="Disordered" evidence="2">
    <location>
        <begin position="1269"/>
        <end position="1406"/>
    </location>
</feature>
<feature type="region of interest" description="Disordered" evidence="2">
    <location>
        <begin position="614"/>
        <end position="643"/>
    </location>
</feature>
<dbReference type="STRING" id="3760.A0A251R9B9"/>
<dbReference type="Gene3D" id="1.10.287.110">
    <property type="entry name" value="DnaJ domain"/>
    <property type="match status" value="1"/>
</dbReference>
<dbReference type="PROSITE" id="PS50076">
    <property type="entry name" value="DNAJ_2"/>
    <property type="match status" value="1"/>
</dbReference>
<feature type="compositionally biased region" description="Basic and acidic residues" evidence="2">
    <location>
        <begin position="1206"/>
        <end position="1234"/>
    </location>
</feature>
<evidence type="ECO:0000256" key="1">
    <source>
        <dbReference type="ARBA" id="ARBA00023054"/>
    </source>
</evidence>
<feature type="compositionally biased region" description="Basic and acidic residues" evidence="2">
    <location>
        <begin position="106"/>
        <end position="122"/>
    </location>
</feature>
<dbReference type="CDD" id="cd06257">
    <property type="entry name" value="DnaJ"/>
    <property type="match status" value="1"/>
</dbReference>
<evidence type="ECO:0000313" key="4">
    <source>
        <dbReference type="EMBL" id="ONI32619.1"/>
    </source>
</evidence>
<dbReference type="PANTHER" id="PTHR23172:SF87">
    <property type="entry name" value="CHAPERONE DNAJ-DOMAIN SUPERFAMILY PROTEIN"/>
    <property type="match status" value="1"/>
</dbReference>
<dbReference type="GO" id="GO:0030276">
    <property type="term" value="F:clathrin binding"/>
    <property type="evidence" value="ECO:0000318"/>
    <property type="project" value="GO_Central"/>
</dbReference>
<feature type="compositionally biased region" description="Basic and acidic residues" evidence="2">
    <location>
        <begin position="709"/>
        <end position="724"/>
    </location>
</feature>
<name>A0A251R9B9_PRUPE</name>
<feature type="region of interest" description="Disordered" evidence="2">
    <location>
        <begin position="760"/>
        <end position="793"/>
    </location>
</feature>
<feature type="compositionally biased region" description="Basic and acidic residues" evidence="2">
    <location>
        <begin position="1089"/>
        <end position="1099"/>
    </location>
</feature>
<dbReference type="GO" id="GO:0031982">
    <property type="term" value="C:vesicle"/>
    <property type="evidence" value="ECO:0000318"/>
    <property type="project" value="GO_Central"/>
</dbReference>